<dbReference type="SMART" id="SM00834">
    <property type="entry name" value="CxxC_CXXC_SSSS"/>
    <property type="match status" value="1"/>
</dbReference>
<gene>
    <name evidence="2" type="ORF">MM415B03960_0002</name>
</gene>
<proteinExistence type="predicted"/>
<protein>
    <recommendedName>
        <fullName evidence="1">Putative regulatory protein FmdB zinc ribbon domain-containing protein</fullName>
    </recommendedName>
</protein>
<reference evidence="2" key="1">
    <citation type="submission" date="2020-03" db="EMBL/GenBank/DDBJ databases">
        <title>The deep terrestrial virosphere.</title>
        <authorList>
            <person name="Holmfeldt K."/>
            <person name="Nilsson E."/>
            <person name="Simone D."/>
            <person name="Lopez-Fernandez M."/>
            <person name="Wu X."/>
            <person name="de Brujin I."/>
            <person name="Lundin D."/>
            <person name="Andersson A."/>
            <person name="Bertilsson S."/>
            <person name="Dopson M."/>
        </authorList>
    </citation>
    <scope>NUCLEOTIDE SEQUENCE</scope>
    <source>
        <strain evidence="2">MM415B03960</strain>
    </source>
</reference>
<organism evidence="2">
    <name type="scientific">viral metagenome</name>
    <dbReference type="NCBI Taxonomy" id="1070528"/>
    <lineage>
        <taxon>unclassified sequences</taxon>
        <taxon>metagenomes</taxon>
        <taxon>organismal metagenomes</taxon>
    </lineage>
</organism>
<accession>A0A6M3LLC3</accession>
<feature type="domain" description="Putative regulatory protein FmdB zinc ribbon" evidence="1">
    <location>
        <begin position="1"/>
        <end position="39"/>
    </location>
</feature>
<dbReference type="EMBL" id="MT143207">
    <property type="protein sequence ID" value="QJA94144.1"/>
    <property type="molecule type" value="Genomic_DNA"/>
</dbReference>
<sequence>MPLFRYACPSGHEVELLRHRSVDAVPCSCGAEAQRRTVNQVAVIGRAAVPRDHRNYRQSYGEYREAVAEVADGYKQVNDSRGPKEQAQAPDYYGLAKAQAIAKGFPVR</sequence>
<dbReference type="InterPro" id="IPR013429">
    <property type="entry name" value="Regulatory_FmdB_Zinc_ribbon"/>
</dbReference>
<evidence type="ECO:0000259" key="1">
    <source>
        <dbReference type="SMART" id="SM00834"/>
    </source>
</evidence>
<dbReference type="AlphaFoldDB" id="A0A6M3LLC3"/>
<evidence type="ECO:0000313" key="2">
    <source>
        <dbReference type="EMBL" id="QJA94144.1"/>
    </source>
</evidence>
<name>A0A6M3LLC3_9ZZZZ</name>